<dbReference type="AlphaFoldDB" id="A0AAJ2VPT3"/>
<comment type="caution">
    <text evidence="4">The sequence shown here is derived from an EMBL/GenBank/DDBJ whole genome shotgun (WGS) entry which is preliminary data.</text>
</comment>
<reference evidence="4" key="1">
    <citation type="submission" date="2023-11" db="EMBL/GenBank/DDBJ databases">
        <title>MicrobeMod: A computational toolkit for identifying prokaryotic methylation and restriction-modification with nanopore sequencing.</title>
        <authorList>
            <person name="Crits-Christoph A."/>
            <person name="Kang S.C."/>
            <person name="Lee H."/>
            <person name="Ostrov N."/>
        </authorList>
    </citation>
    <scope>NUCLEOTIDE SEQUENCE</scope>
    <source>
        <strain evidence="4">ATCC BAA-953</strain>
    </source>
</reference>
<evidence type="ECO:0000256" key="3">
    <source>
        <dbReference type="ARBA" id="ARBA00022691"/>
    </source>
</evidence>
<dbReference type="PANTHER" id="PTHR43167">
    <property type="entry name" value="PUTATIVE (AFU_ORTHOLOGUE AFUA_6G01830)-RELATED"/>
    <property type="match status" value="1"/>
</dbReference>
<dbReference type="InterPro" id="IPR029063">
    <property type="entry name" value="SAM-dependent_MTases_sf"/>
</dbReference>
<dbReference type="GO" id="GO:0032259">
    <property type="term" value="P:methylation"/>
    <property type="evidence" value="ECO:0007669"/>
    <property type="project" value="UniProtKB-KW"/>
</dbReference>
<evidence type="ECO:0000256" key="2">
    <source>
        <dbReference type="ARBA" id="ARBA00022679"/>
    </source>
</evidence>
<sequence length="199" mass="22160">MDEPLRELLTELEQFGQENDAAIADRPHRMLNITRDTGEFLSVLTQTTDAKRVLEIGTSNGYSTLWFAQAAQKISGHVTTVELSEYKFDLAATNFERSGLSDYITLLQCNAGKLLESVDDSSFDLLFLDSNRSEYVQWWPNIKRVLREGGLLVVDNATSHADEMASFMALVLADPEFTTCTVPVGKGEFLATRCFGFSA</sequence>
<proteinExistence type="predicted"/>
<accession>A0AAJ2VPT3</accession>
<organism evidence="4 5">
    <name type="scientific">Vreelandella alkaliphila</name>
    <dbReference type="NCBI Taxonomy" id="272774"/>
    <lineage>
        <taxon>Bacteria</taxon>
        <taxon>Pseudomonadati</taxon>
        <taxon>Pseudomonadota</taxon>
        <taxon>Gammaproteobacteria</taxon>
        <taxon>Oceanospirillales</taxon>
        <taxon>Halomonadaceae</taxon>
        <taxon>Vreelandella</taxon>
    </lineage>
</organism>
<keyword evidence="2 4" id="KW-0808">Transferase</keyword>
<keyword evidence="1 4" id="KW-0489">Methyltransferase</keyword>
<dbReference type="Proteomes" id="UP001276761">
    <property type="component" value="Unassembled WGS sequence"/>
</dbReference>
<dbReference type="EMBL" id="JAWXXT010000001">
    <property type="protein sequence ID" value="MDX5976335.1"/>
    <property type="molecule type" value="Genomic_DNA"/>
</dbReference>
<dbReference type="GO" id="GO:0008171">
    <property type="term" value="F:O-methyltransferase activity"/>
    <property type="evidence" value="ECO:0007669"/>
    <property type="project" value="InterPro"/>
</dbReference>
<protein>
    <submittedName>
        <fullName evidence="4">O-methyltransferase</fullName>
        <ecNumber evidence="4">2.1.1.-</ecNumber>
    </submittedName>
</protein>
<keyword evidence="3" id="KW-0949">S-adenosyl-L-methionine</keyword>
<dbReference type="GeneID" id="303164243"/>
<name>A0AAJ2VPT3_9GAMM</name>
<dbReference type="CDD" id="cd02440">
    <property type="entry name" value="AdoMet_MTases"/>
    <property type="match status" value="1"/>
</dbReference>
<dbReference type="EC" id="2.1.1.-" evidence="4"/>
<dbReference type="InterPro" id="IPR002935">
    <property type="entry name" value="SAM_O-MeTrfase"/>
</dbReference>
<evidence type="ECO:0000256" key="1">
    <source>
        <dbReference type="ARBA" id="ARBA00022603"/>
    </source>
</evidence>
<evidence type="ECO:0000313" key="4">
    <source>
        <dbReference type="EMBL" id="MDX5976335.1"/>
    </source>
</evidence>
<dbReference type="PANTHER" id="PTHR43167:SF1">
    <property type="entry name" value="PUTATIVE (AFU_ORTHOLOGUE AFUA_6G01830)-RELATED"/>
    <property type="match status" value="1"/>
</dbReference>
<dbReference type="PROSITE" id="PS51682">
    <property type="entry name" value="SAM_OMT_I"/>
    <property type="match status" value="1"/>
</dbReference>
<dbReference type="RefSeq" id="WP_198349588.1">
    <property type="nucleotide sequence ID" value="NZ_JABASV010000007.1"/>
</dbReference>
<gene>
    <name evidence="4" type="ORF">SIL78_02040</name>
</gene>
<dbReference type="SUPFAM" id="SSF53335">
    <property type="entry name" value="S-adenosyl-L-methionine-dependent methyltransferases"/>
    <property type="match status" value="1"/>
</dbReference>
<dbReference type="Pfam" id="PF01596">
    <property type="entry name" value="Methyltransf_3"/>
    <property type="match status" value="1"/>
</dbReference>
<dbReference type="Gene3D" id="3.40.50.150">
    <property type="entry name" value="Vaccinia Virus protein VP39"/>
    <property type="match status" value="1"/>
</dbReference>
<evidence type="ECO:0000313" key="5">
    <source>
        <dbReference type="Proteomes" id="UP001276761"/>
    </source>
</evidence>